<comment type="caution">
    <text evidence="9">The sequence shown here is derived from an EMBL/GenBank/DDBJ whole genome shotgun (WGS) entry which is preliminary data.</text>
</comment>
<dbReference type="AlphaFoldDB" id="A0A1G2G563"/>
<evidence type="ECO:0000256" key="7">
    <source>
        <dbReference type="HAMAP-Rule" id="MF_00500"/>
    </source>
</evidence>
<dbReference type="PANTHER" id="PTHR33398">
    <property type="entry name" value="30S RIBOSOMAL PROTEIN S20"/>
    <property type="match status" value="1"/>
</dbReference>
<keyword evidence="5 7" id="KW-0687">Ribonucleoprotein</keyword>
<dbReference type="GO" id="GO:0015935">
    <property type="term" value="C:small ribosomal subunit"/>
    <property type="evidence" value="ECO:0007669"/>
    <property type="project" value="TreeGrafter"/>
</dbReference>
<comment type="function">
    <text evidence="7">Binds directly to 16S ribosomal RNA.</text>
</comment>
<evidence type="ECO:0000256" key="6">
    <source>
        <dbReference type="ARBA" id="ARBA00035136"/>
    </source>
</evidence>
<feature type="compositionally biased region" description="Basic residues" evidence="8">
    <location>
        <begin position="73"/>
        <end position="89"/>
    </location>
</feature>
<dbReference type="GO" id="GO:0006412">
    <property type="term" value="P:translation"/>
    <property type="evidence" value="ECO:0007669"/>
    <property type="project" value="UniProtKB-UniRule"/>
</dbReference>
<dbReference type="InterPro" id="IPR002583">
    <property type="entry name" value="Ribosomal_bS20"/>
</dbReference>
<reference evidence="9 10" key="1">
    <citation type="journal article" date="2016" name="Nat. Commun.">
        <title>Thousands of microbial genomes shed light on interconnected biogeochemical processes in an aquifer system.</title>
        <authorList>
            <person name="Anantharaman K."/>
            <person name="Brown C.T."/>
            <person name="Hug L.A."/>
            <person name="Sharon I."/>
            <person name="Castelle C.J."/>
            <person name="Probst A.J."/>
            <person name="Thomas B.C."/>
            <person name="Singh A."/>
            <person name="Wilkins M.J."/>
            <person name="Karaoz U."/>
            <person name="Brodie E.L."/>
            <person name="Williams K.H."/>
            <person name="Hubbard S.S."/>
            <person name="Banfield J.F."/>
        </authorList>
    </citation>
    <scope>NUCLEOTIDE SEQUENCE [LARGE SCALE GENOMIC DNA]</scope>
</reference>
<evidence type="ECO:0000256" key="2">
    <source>
        <dbReference type="ARBA" id="ARBA00022730"/>
    </source>
</evidence>
<dbReference type="HAMAP" id="MF_00500">
    <property type="entry name" value="Ribosomal_bS20"/>
    <property type="match status" value="1"/>
</dbReference>
<dbReference type="STRING" id="1802117.A3J54_04355"/>
<sequence>MPNTSSAKKALRQSAKRRVQNTRHKHAVADATKQIRKLVAAGKQEEAATLLGRAYKEIDKAAKTRVLKQNTAARKKSRMARLVRAPKSK</sequence>
<organism evidence="9 10">
    <name type="scientific">Candidatus Ryanbacteria bacterium RIFCSPHIGHO2_02_FULL_45_13b</name>
    <dbReference type="NCBI Taxonomy" id="1802117"/>
    <lineage>
        <taxon>Bacteria</taxon>
        <taxon>Candidatus Ryaniibacteriota</taxon>
    </lineage>
</organism>
<evidence type="ECO:0000256" key="1">
    <source>
        <dbReference type="ARBA" id="ARBA00007634"/>
    </source>
</evidence>
<dbReference type="Pfam" id="PF01649">
    <property type="entry name" value="Ribosomal_S20p"/>
    <property type="match status" value="1"/>
</dbReference>
<accession>A0A1G2G563</accession>
<evidence type="ECO:0000256" key="4">
    <source>
        <dbReference type="ARBA" id="ARBA00022980"/>
    </source>
</evidence>
<feature type="region of interest" description="Disordered" evidence="8">
    <location>
        <begin position="1"/>
        <end position="30"/>
    </location>
</feature>
<feature type="region of interest" description="Disordered" evidence="8">
    <location>
        <begin position="68"/>
        <end position="89"/>
    </location>
</feature>
<dbReference type="GO" id="GO:0070181">
    <property type="term" value="F:small ribosomal subunit rRNA binding"/>
    <property type="evidence" value="ECO:0007669"/>
    <property type="project" value="TreeGrafter"/>
</dbReference>
<proteinExistence type="inferred from homology"/>
<evidence type="ECO:0000313" key="9">
    <source>
        <dbReference type="EMBL" id="OGZ45080.1"/>
    </source>
</evidence>
<dbReference type="PANTHER" id="PTHR33398:SF1">
    <property type="entry name" value="SMALL RIBOSOMAL SUBUNIT PROTEIN BS20C"/>
    <property type="match status" value="1"/>
</dbReference>
<name>A0A1G2G563_9BACT</name>
<evidence type="ECO:0000256" key="5">
    <source>
        <dbReference type="ARBA" id="ARBA00023274"/>
    </source>
</evidence>
<dbReference type="InterPro" id="IPR036510">
    <property type="entry name" value="Ribosomal_bS20_sf"/>
</dbReference>
<dbReference type="EMBL" id="MHNN01000024">
    <property type="protein sequence ID" value="OGZ45080.1"/>
    <property type="molecule type" value="Genomic_DNA"/>
</dbReference>
<gene>
    <name evidence="7" type="primary">rpsT</name>
    <name evidence="9" type="ORF">A3J54_04355</name>
</gene>
<evidence type="ECO:0000313" key="10">
    <source>
        <dbReference type="Proteomes" id="UP000176576"/>
    </source>
</evidence>
<keyword evidence="2 7" id="KW-0699">rRNA-binding</keyword>
<feature type="compositionally biased region" description="Basic residues" evidence="8">
    <location>
        <begin position="9"/>
        <end position="26"/>
    </location>
</feature>
<evidence type="ECO:0000256" key="3">
    <source>
        <dbReference type="ARBA" id="ARBA00022884"/>
    </source>
</evidence>
<dbReference type="GO" id="GO:0003735">
    <property type="term" value="F:structural constituent of ribosome"/>
    <property type="evidence" value="ECO:0007669"/>
    <property type="project" value="InterPro"/>
</dbReference>
<keyword evidence="4 7" id="KW-0689">Ribosomal protein</keyword>
<protein>
    <recommendedName>
        <fullName evidence="6 7">Small ribosomal subunit protein bS20</fullName>
    </recommendedName>
</protein>
<evidence type="ECO:0000256" key="8">
    <source>
        <dbReference type="SAM" id="MobiDB-lite"/>
    </source>
</evidence>
<dbReference type="Gene3D" id="1.20.58.110">
    <property type="entry name" value="Ribosomal protein S20"/>
    <property type="match status" value="1"/>
</dbReference>
<keyword evidence="3 7" id="KW-0694">RNA-binding</keyword>
<comment type="similarity">
    <text evidence="1 7">Belongs to the bacterial ribosomal protein bS20 family.</text>
</comment>
<dbReference type="NCBIfam" id="TIGR00029">
    <property type="entry name" value="S20"/>
    <property type="match status" value="1"/>
</dbReference>
<dbReference type="Proteomes" id="UP000176576">
    <property type="component" value="Unassembled WGS sequence"/>
</dbReference>
<dbReference type="SUPFAM" id="SSF46992">
    <property type="entry name" value="Ribosomal protein S20"/>
    <property type="match status" value="1"/>
</dbReference>